<accession>Q2R1E9</accession>
<gene>
    <name evidence="2" type="ordered locus">LOC_Os11g39400</name>
</gene>
<organism evidence="2">
    <name type="scientific">Oryza sativa subsp. japonica</name>
    <name type="common">Rice</name>
    <dbReference type="NCBI Taxonomy" id="39947"/>
    <lineage>
        <taxon>Eukaryota</taxon>
        <taxon>Viridiplantae</taxon>
        <taxon>Streptophyta</taxon>
        <taxon>Embryophyta</taxon>
        <taxon>Tracheophyta</taxon>
        <taxon>Spermatophyta</taxon>
        <taxon>Magnoliopsida</taxon>
        <taxon>Liliopsida</taxon>
        <taxon>Poales</taxon>
        <taxon>Poaceae</taxon>
        <taxon>BOP clade</taxon>
        <taxon>Oryzoideae</taxon>
        <taxon>Oryzeae</taxon>
        <taxon>Oryzinae</taxon>
        <taxon>Oryza</taxon>
        <taxon>Oryza sativa</taxon>
    </lineage>
</organism>
<evidence type="ECO:0000313" key="2">
    <source>
        <dbReference type="EMBL" id="ABA94719.1"/>
    </source>
</evidence>
<proteinExistence type="predicted"/>
<name>Q2R1E9_ORYSJ</name>
<reference evidence="2" key="2">
    <citation type="submission" date="2005-04" db="EMBL/GenBank/DDBJ databases">
        <authorList>
            <person name="Buell C.R."/>
            <person name="Wing R.A."/>
            <person name="McCombie W.A."/>
            <person name="Ouyang S."/>
        </authorList>
    </citation>
    <scope>NUCLEOTIDE SEQUENCE</scope>
</reference>
<keyword evidence="1" id="KW-0732">Signal</keyword>
<protein>
    <recommendedName>
        <fullName evidence="3">Secreted protein</fullName>
    </recommendedName>
</protein>
<dbReference type="EMBL" id="DP000010">
    <property type="protein sequence ID" value="ABA94719.1"/>
    <property type="molecule type" value="Genomic_DNA"/>
</dbReference>
<evidence type="ECO:0008006" key="3">
    <source>
        <dbReference type="Google" id="ProtNLM"/>
    </source>
</evidence>
<evidence type="ECO:0000256" key="1">
    <source>
        <dbReference type="SAM" id="SignalP"/>
    </source>
</evidence>
<feature type="signal peptide" evidence="1">
    <location>
        <begin position="1"/>
        <end position="17"/>
    </location>
</feature>
<reference evidence="2" key="3">
    <citation type="submission" date="2006-01" db="EMBL/GenBank/DDBJ databases">
        <authorList>
            <person name="Buell R."/>
        </authorList>
    </citation>
    <scope>NUCLEOTIDE SEQUENCE</scope>
</reference>
<feature type="chain" id="PRO_5004214532" description="Secreted protein" evidence="1">
    <location>
        <begin position="18"/>
        <end position="178"/>
    </location>
</feature>
<reference evidence="2" key="1">
    <citation type="journal article" date="2005" name="BMC Biol.">
        <title>The sequence of rice chromosomes 11 and 12, rich in disease resistance genes and recent gene duplications.</title>
        <authorList>
            <consortium name="The rice chromosomes 11 and 12 sequencing consortia"/>
        </authorList>
    </citation>
    <scope>NUCLEOTIDE SEQUENCE [LARGE SCALE GENOMIC DNA]</scope>
</reference>
<sequence length="178" mass="19560">MALLVAWVFSPFLFCSSFSLSSMAGAKSSASGGATTDGFAVRRLAALRCDARCSTVCSTMAANGESTRWHALLPVPVWHCVAEAHLVRIEHPNRLVPVTPSRQWRCSSGVKENQNENTERNSFSRLNQRDAMQIFELLPFFFLGLRFAHVPACRMDDGHDEGTTTFSARTTATAIFSA</sequence>
<dbReference type="AlphaFoldDB" id="Q2R1E9"/>